<dbReference type="InterPro" id="IPR029021">
    <property type="entry name" value="Prot-tyrosine_phosphatase-like"/>
</dbReference>
<dbReference type="SUPFAM" id="SSF52799">
    <property type="entry name" value="(Phosphotyrosine protein) phosphatases II"/>
    <property type="match status" value="1"/>
</dbReference>
<evidence type="ECO:0000259" key="2">
    <source>
        <dbReference type="PROSITE" id="PS50056"/>
    </source>
</evidence>
<name>A0AAU6SGN4_9MICO</name>
<reference evidence="3" key="1">
    <citation type="submission" date="2024-04" db="EMBL/GenBank/DDBJ databases">
        <authorList>
            <person name="Roder T."/>
            <person name="Oberhansli S."/>
            <person name="Kreuzer M."/>
        </authorList>
    </citation>
    <scope>NUCLEOTIDE SEQUENCE</scope>
    <source>
        <strain evidence="3">LWS13-1.2</strain>
    </source>
</reference>
<accession>A0AAU6SGN4</accession>
<dbReference type="InterPro" id="IPR016130">
    <property type="entry name" value="Tyr_Pase_AS"/>
</dbReference>
<organism evidence="3">
    <name type="scientific">Microbacterium sp. LWS13-1.2</name>
    <dbReference type="NCBI Taxonomy" id="3135264"/>
    <lineage>
        <taxon>Bacteria</taxon>
        <taxon>Bacillati</taxon>
        <taxon>Actinomycetota</taxon>
        <taxon>Actinomycetes</taxon>
        <taxon>Micrococcales</taxon>
        <taxon>Microbacteriaceae</taxon>
        <taxon>Microbacterium</taxon>
    </lineage>
</organism>
<dbReference type="GO" id="GO:0004721">
    <property type="term" value="F:phosphoprotein phosphatase activity"/>
    <property type="evidence" value="ECO:0007669"/>
    <property type="project" value="InterPro"/>
</dbReference>
<feature type="domain" description="Tyrosine specific protein phosphatases" evidence="2">
    <location>
        <begin position="123"/>
        <end position="168"/>
    </location>
</feature>
<gene>
    <name evidence="3" type="ORF">MRBLWS13_003799</name>
</gene>
<dbReference type="EMBL" id="CP151632">
    <property type="protein sequence ID" value="WZO36083.1"/>
    <property type="molecule type" value="Genomic_DNA"/>
</dbReference>
<evidence type="ECO:0000313" key="3">
    <source>
        <dbReference type="EMBL" id="WZO36083.1"/>
    </source>
</evidence>
<dbReference type="PANTHER" id="PTHR31126">
    <property type="entry name" value="TYROSINE-PROTEIN PHOSPHATASE"/>
    <property type="match status" value="1"/>
</dbReference>
<dbReference type="InterPro" id="IPR000387">
    <property type="entry name" value="Tyr_Pase_dom"/>
</dbReference>
<dbReference type="PANTHER" id="PTHR31126:SF1">
    <property type="entry name" value="TYROSINE SPECIFIC PROTEIN PHOSPHATASES DOMAIN-CONTAINING PROTEIN"/>
    <property type="match status" value="1"/>
</dbReference>
<evidence type="ECO:0000256" key="1">
    <source>
        <dbReference type="ARBA" id="ARBA00009580"/>
    </source>
</evidence>
<proteinExistence type="inferred from homology"/>
<sequence>MTVPSPAPGDALPADPFVPGAMNLRDVGGLRAGSGTTRHGVLFRSGNLARLDADGTRALAELRLRRIIDLRADDEIAREPSRIAGLDIVTQRVPLFLGSVESFFRDDLSLDEMYRRLVDDSSEGVVAVVRGILADQPVLVHCTVGKDRTGVTIALTLAAAGVDTEAVVGDYARTEGLLPPRRNRKIVEMLRSLHPEAVHLEDLATRSPAPVMRALLDDVTQRYGSAGDYLRSHGLADDEIAELRRVLLTPNA</sequence>
<dbReference type="Pfam" id="PF13350">
    <property type="entry name" value="Y_phosphatase3"/>
    <property type="match status" value="1"/>
</dbReference>
<comment type="similarity">
    <text evidence="1">Belongs to the protein-tyrosine phosphatase family.</text>
</comment>
<dbReference type="Gene3D" id="3.90.190.10">
    <property type="entry name" value="Protein tyrosine phosphatase superfamily"/>
    <property type="match status" value="1"/>
</dbReference>
<dbReference type="PROSITE" id="PS50056">
    <property type="entry name" value="TYR_PHOSPHATASE_2"/>
    <property type="match status" value="1"/>
</dbReference>
<dbReference type="RefSeq" id="WP_349426883.1">
    <property type="nucleotide sequence ID" value="NZ_CP151632.1"/>
</dbReference>
<dbReference type="AlphaFoldDB" id="A0AAU6SGN4"/>
<dbReference type="InterPro" id="IPR026893">
    <property type="entry name" value="Tyr/Ser_Pase_IphP-type"/>
</dbReference>
<dbReference type="PROSITE" id="PS00383">
    <property type="entry name" value="TYR_PHOSPHATASE_1"/>
    <property type="match status" value="1"/>
</dbReference>
<protein>
    <submittedName>
        <fullName evidence="3">Tyrosine-protein phosphatase</fullName>
    </submittedName>
</protein>